<dbReference type="EMBL" id="JABBWK010000020">
    <property type="protein sequence ID" value="KAG1901780.1"/>
    <property type="molecule type" value="Genomic_DNA"/>
</dbReference>
<comment type="caution">
    <text evidence="2">The sequence shown here is derived from an EMBL/GenBank/DDBJ whole genome shotgun (WGS) entry which is preliminary data.</text>
</comment>
<protein>
    <submittedName>
        <fullName evidence="2">Uncharacterized protein</fullName>
    </submittedName>
</protein>
<accession>A0AAD4E8P5</accession>
<keyword evidence="1" id="KW-1133">Transmembrane helix</keyword>
<gene>
    <name evidence="2" type="ORF">F5891DRAFT_230795</name>
</gene>
<feature type="transmembrane region" description="Helical" evidence="1">
    <location>
        <begin position="54"/>
        <end position="73"/>
    </location>
</feature>
<evidence type="ECO:0000313" key="2">
    <source>
        <dbReference type="EMBL" id="KAG1901780.1"/>
    </source>
</evidence>
<feature type="transmembrane region" description="Helical" evidence="1">
    <location>
        <begin position="267"/>
        <end position="289"/>
    </location>
</feature>
<keyword evidence="1" id="KW-0812">Transmembrane</keyword>
<reference evidence="2" key="1">
    <citation type="journal article" date="2020" name="New Phytol.">
        <title>Comparative genomics reveals dynamic genome evolution in host specialist ectomycorrhizal fungi.</title>
        <authorList>
            <person name="Lofgren L.A."/>
            <person name="Nguyen N.H."/>
            <person name="Vilgalys R."/>
            <person name="Ruytinx J."/>
            <person name="Liao H.L."/>
            <person name="Branco S."/>
            <person name="Kuo A."/>
            <person name="LaButti K."/>
            <person name="Lipzen A."/>
            <person name="Andreopoulos W."/>
            <person name="Pangilinan J."/>
            <person name="Riley R."/>
            <person name="Hundley H."/>
            <person name="Na H."/>
            <person name="Barry K."/>
            <person name="Grigoriev I.V."/>
            <person name="Stajich J.E."/>
            <person name="Kennedy P.G."/>
        </authorList>
    </citation>
    <scope>NUCLEOTIDE SEQUENCE</scope>
    <source>
        <strain evidence="2">FC203</strain>
    </source>
</reference>
<feature type="transmembrane region" description="Helical" evidence="1">
    <location>
        <begin position="20"/>
        <end position="42"/>
    </location>
</feature>
<feature type="transmembrane region" description="Helical" evidence="1">
    <location>
        <begin position="234"/>
        <end position="261"/>
    </location>
</feature>
<proteinExistence type="predicted"/>
<dbReference type="RefSeq" id="XP_041227355.1">
    <property type="nucleotide sequence ID" value="XM_041371017.1"/>
</dbReference>
<evidence type="ECO:0000256" key="1">
    <source>
        <dbReference type="SAM" id="Phobius"/>
    </source>
</evidence>
<name>A0AAD4E8P5_9AGAM</name>
<feature type="transmembrane region" description="Helical" evidence="1">
    <location>
        <begin position="97"/>
        <end position="118"/>
    </location>
</feature>
<sequence length="321" mass="36297">MFTESSSERQLDGITLLSLTLFTSICYGTVLTIYIQCLLSLVYSPMRRAPGSQLFFLGYTSVMFILETLYAAANFRRVWIAFVVNWGSPMNSASYEIGLWSDWASTAAMTCYIISNWLADALTLVRCMILFRNMKNTRWLIPIPCSVFLVVIVTSISLFVNTTEVTKSMEAMTKAYCIFVAVDLSFNVITTSLITACIMTHRTKLRKSSGKQAILYHYPDVRPLSGTHDHGREYINIIAMTIESCMISAISPIVYLVLYAMNNFVQYPLMVIQNQMQVIAFFVLVLRIIQGKTWTRRADVDITSHSLPSEGLSFQLQRASS</sequence>
<keyword evidence="1" id="KW-0472">Membrane</keyword>
<feature type="transmembrane region" description="Helical" evidence="1">
    <location>
        <begin position="178"/>
        <end position="199"/>
    </location>
</feature>
<organism evidence="2 3">
    <name type="scientific">Suillus fuscotomentosus</name>
    <dbReference type="NCBI Taxonomy" id="1912939"/>
    <lineage>
        <taxon>Eukaryota</taxon>
        <taxon>Fungi</taxon>
        <taxon>Dikarya</taxon>
        <taxon>Basidiomycota</taxon>
        <taxon>Agaricomycotina</taxon>
        <taxon>Agaricomycetes</taxon>
        <taxon>Agaricomycetidae</taxon>
        <taxon>Boletales</taxon>
        <taxon>Suillineae</taxon>
        <taxon>Suillaceae</taxon>
        <taxon>Suillus</taxon>
    </lineage>
</organism>
<dbReference type="Proteomes" id="UP001195769">
    <property type="component" value="Unassembled WGS sequence"/>
</dbReference>
<dbReference type="AlphaFoldDB" id="A0AAD4E8P5"/>
<keyword evidence="3" id="KW-1185">Reference proteome</keyword>
<dbReference type="GeneID" id="64665315"/>
<evidence type="ECO:0000313" key="3">
    <source>
        <dbReference type="Proteomes" id="UP001195769"/>
    </source>
</evidence>
<feature type="transmembrane region" description="Helical" evidence="1">
    <location>
        <begin position="139"/>
        <end position="158"/>
    </location>
</feature>